<feature type="compositionally biased region" description="Basic residues" evidence="1">
    <location>
        <begin position="1067"/>
        <end position="1081"/>
    </location>
</feature>
<feature type="region of interest" description="Disordered" evidence="1">
    <location>
        <begin position="642"/>
        <end position="743"/>
    </location>
</feature>
<evidence type="ECO:0000256" key="1">
    <source>
        <dbReference type="SAM" id="MobiDB-lite"/>
    </source>
</evidence>
<gene>
    <name evidence="2" type="ORF">Tci_000071</name>
</gene>
<feature type="compositionally biased region" description="Basic residues" evidence="1">
    <location>
        <begin position="459"/>
        <end position="482"/>
    </location>
</feature>
<protein>
    <submittedName>
        <fullName evidence="2">Uncharacterized protein</fullName>
    </submittedName>
</protein>
<organism evidence="2">
    <name type="scientific">Tanacetum cinerariifolium</name>
    <name type="common">Dalmatian daisy</name>
    <name type="synonym">Chrysanthemum cinerariifolium</name>
    <dbReference type="NCBI Taxonomy" id="118510"/>
    <lineage>
        <taxon>Eukaryota</taxon>
        <taxon>Viridiplantae</taxon>
        <taxon>Streptophyta</taxon>
        <taxon>Embryophyta</taxon>
        <taxon>Tracheophyta</taxon>
        <taxon>Spermatophyta</taxon>
        <taxon>Magnoliopsida</taxon>
        <taxon>eudicotyledons</taxon>
        <taxon>Gunneridae</taxon>
        <taxon>Pentapetalae</taxon>
        <taxon>asterids</taxon>
        <taxon>campanulids</taxon>
        <taxon>Asterales</taxon>
        <taxon>Asteraceae</taxon>
        <taxon>Asteroideae</taxon>
        <taxon>Anthemideae</taxon>
        <taxon>Anthemidinae</taxon>
        <taxon>Tanacetum</taxon>
    </lineage>
</organism>
<proteinExistence type="predicted"/>
<sequence length="1658" mass="174946">MASQHFGARGRGNRMAPERLVVEAGAVAGGEIAGDGGGRDQVARGLETEIGDGLLDRGHFHLQAVQRGIGQAQRLGGERLVVRDFFGQHRDVDIFLVDAVEQLHHHRRQRRQVVQRAHHVVVADGITHARAPAARCGNRAQSAAAGWWPSRCPRRGRFCGTGGRCAPRGGRGWPVPAPARPVPIAGPAPAASRCHGAASRLAWPRSAPCLAAAEPVPGRRAARPTGPCRAVHWPGPVDDSCLSWCLPSCWLTDITTENLPTAGRSIDVWDSRPPDTAVCRDCDAGARHFRHVCATQPVAAARSGQPALAPGGAGALTDQLAIGVVGSRQGQGRQYRGCRDDAARAGVDPRVRHVGGPVLGQAAARRRHPGRHRKRRGGGRHARRGRPGLPRFGRFGRRAQAGDRGPGGGQLQPRPDRSHAGRRGTAQGHRGVAAGPDPGGGAGAVAAHRVSPAQAPARRLVRPGHPQQRRGGRVARQPARRAGRSDPRFQRHPAQGQIEYPAHPRGRGRSPPGGPGHGPGARRAAPRAGIAAAGRAAGLAGRPGGRRRPRNQYAGGHRAHQRVGADGGHRQGAASGGGRQRQEVGHHALPGDGRRKHAPDHEQRLPRCPPDPQLQADRGGPGERGAAPLRAARLHQRGRLEPAAQAQENPHHGQHRLSARPHARQLSGRTGPGDHEPHAQLRGARVRAGRGGPHQYRGGAPGRLGGDAGERQRQGHCPGHDRQGVRPVRHHAARPGRHRPGPEHRVQFAGQAVCRHHHGGQRAGSGRLLHPAHAVRDARRRPPVSRIPDDAGRYWRTKAGTKKIPHRAGCSGCGARLAVEAVETFGDAAARGDAQYDQPQHQHQRRFQFRHRQRCFVDLGCGPGGGAGDGRVGAVARRGPPPAGRLAAPAGGGRLAPGHRDGAVRPRKPGPARQGAKRVPGRPVRDPGGQRSPLGLAIVLPGHPAGAHIPLALGGRQPVAQRRVARGARRDPGHVRSAKHQGLPPGPAAAGSVARRPAAGNRRGSLRHAARDDVQRDGRRPGVARHLDGQDHPRTAAARRGAHRRQWPRAQGYRSCARSAGAGVSRPRSRHPLQGRRRSRPRAGPLVPRQAVAHVYLHARRAGSGARGAAAGGCRDCGRTAADRSAGLSSGSRTAACRCGAVRGAALDVPDRQRRGCAATGAAPGVAPYAAPGAAPCVAPGAAPCVVPGAAPCAAPSIGACILSAWHPAKGDQQAGYRPVRQLDRHHDRILRFLHLRHRRRAGVPQAVLPSCRSCRRHAAIAGHVCHRLLCPPHRLGRVRPLRRPYRPQGHAGGGAAHHGHLHGRDRLAAHVRHHRHLGAGLAGAVSLRPGPGPGRRVGRGHPAGHGKCAAGQARLVRHVPAAGRADRLFPVGRHFPAAHRSADRRRILQLRLAHPVPGQRLAGDRGAVRAPENPRNAGLPESARQERARQSAGGDRLPRARPGAGAGHADRAGHLRAVLPDDGVCAELGHHRAACFAQGFPDPATVCGDLLRSDHSGGRRVGRPLWPRPHADLGVGRHCRVRPGAGAAVRLGQQHPGDDFPVGGAGADGADLRSARYHVVRTVSGRGALHGVVAHLQPGRHPGRLAGAVHRHVAGHPLRFAVRRLLPDGRGLGQPGGAAAGAQAQPIVNFAQRIDRLVAAFEQPLVFACLASFMVVR</sequence>
<feature type="compositionally biased region" description="Low complexity" evidence="1">
    <location>
        <begin position="988"/>
        <end position="1000"/>
    </location>
</feature>
<feature type="compositionally biased region" description="Basic residues" evidence="1">
    <location>
        <begin position="364"/>
        <end position="386"/>
    </location>
</feature>
<feature type="compositionally biased region" description="Low complexity" evidence="1">
    <location>
        <begin position="878"/>
        <end position="889"/>
    </location>
</feature>
<feature type="compositionally biased region" description="Basic and acidic residues" evidence="1">
    <location>
        <begin position="1009"/>
        <end position="1034"/>
    </location>
</feature>
<name>A0A699GDT1_TANCI</name>
<feature type="region of interest" description="Disordered" evidence="1">
    <location>
        <begin position="1399"/>
        <end position="1450"/>
    </location>
</feature>
<feature type="region of interest" description="Disordered" evidence="1">
    <location>
        <begin position="878"/>
        <end position="1087"/>
    </location>
</feature>
<dbReference type="EMBL" id="BKCJ010000001">
    <property type="protein sequence ID" value="GEU28093.1"/>
    <property type="molecule type" value="Genomic_DNA"/>
</dbReference>
<feature type="compositionally biased region" description="Basic residues" evidence="1">
    <location>
        <begin position="727"/>
        <end position="739"/>
    </location>
</feature>
<evidence type="ECO:0000313" key="2">
    <source>
        <dbReference type="EMBL" id="GEU28093.1"/>
    </source>
</evidence>
<feature type="compositionally biased region" description="Low complexity" evidence="1">
    <location>
        <begin position="387"/>
        <end position="403"/>
    </location>
</feature>
<accession>A0A699GDT1</accession>
<feature type="compositionally biased region" description="Basic residues" evidence="1">
    <location>
        <begin position="905"/>
        <end position="920"/>
    </location>
</feature>
<feature type="compositionally biased region" description="Low complexity" evidence="1">
    <location>
        <begin position="521"/>
        <end position="540"/>
    </location>
</feature>
<feature type="compositionally biased region" description="Low complexity" evidence="1">
    <location>
        <begin position="1433"/>
        <end position="1444"/>
    </location>
</feature>
<comment type="caution">
    <text evidence="2">The sequence shown here is derived from an EMBL/GenBank/DDBJ whole genome shotgun (WGS) entry which is preliminary data.</text>
</comment>
<feature type="compositionally biased region" description="Basic and acidic residues" evidence="1">
    <location>
        <begin position="708"/>
        <end position="724"/>
    </location>
</feature>
<feature type="compositionally biased region" description="Basic residues" evidence="1">
    <location>
        <begin position="652"/>
        <end position="663"/>
    </location>
</feature>
<reference evidence="2" key="1">
    <citation type="journal article" date="2019" name="Sci. Rep.">
        <title>Draft genome of Tanacetum cinerariifolium, the natural source of mosquito coil.</title>
        <authorList>
            <person name="Yamashiro T."/>
            <person name="Shiraishi A."/>
            <person name="Satake H."/>
            <person name="Nakayama K."/>
        </authorList>
    </citation>
    <scope>NUCLEOTIDE SEQUENCE</scope>
</reference>
<feature type="region of interest" description="Disordered" evidence="1">
    <location>
        <begin position="351"/>
        <end position="626"/>
    </location>
</feature>